<gene>
    <name evidence="11" type="ORF">CVLEPA_LOCUS10611</name>
</gene>
<dbReference type="Gene3D" id="3.10.450.580">
    <property type="entry name" value="Mediator complex, subunit Med6"/>
    <property type="match status" value="1"/>
</dbReference>
<evidence type="ECO:0000256" key="5">
    <source>
        <dbReference type="ARBA" id="ARBA00023159"/>
    </source>
</evidence>
<dbReference type="Proteomes" id="UP001642483">
    <property type="component" value="Unassembled WGS sequence"/>
</dbReference>
<dbReference type="InterPro" id="IPR016820">
    <property type="entry name" value="Mediator_Med6_met/pln"/>
</dbReference>
<evidence type="ECO:0000313" key="11">
    <source>
        <dbReference type="EMBL" id="CAK8680349.1"/>
    </source>
</evidence>
<dbReference type="PIRSF" id="PIRSF023869">
    <property type="entry name" value="Mediator_MED6_meta/pln"/>
    <property type="match status" value="1"/>
</dbReference>
<dbReference type="InterPro" id="IPR038566">
    <property type="entry name" value="Mediator_Med6_sf"/>
</dbReference>
<keyword evidence="4 9" id="KW-0805">Transcription regulation</keyword>
<keyword evidence="6 9" id="KW-0804">Transcription</keyword>
<feature type="region of interest" description="Disordered" evidence="10">
    <location>
        <begin position="223"/>
        <end position="255"/>
    </location>
</feature>
<feature type="compositionally biased region" description="Basic and acidic residues" evidence="10">
    <location>
        <begin position="242"/>
        <end position="255"/>
    </location>
</feature>
<dbReference type="InterPro" id="IPR007018">
    <property type="entry name" value="Mediator_Med6"/>
</dbReference>
<dbReference type="PANTHER" id="PTHR13104">
    <property type="entry name" value="MED-6-RELATED"/>
    <property type="match status" value="1"/>
</dbReference>
<protein>
    <recommendedName>
        <fullName evidence="3 9">Mediator of RNA polymerase II transcription subunit 6</fullName>
    </recommendedName>
    <alternativeName>
        <fullName evidence="8 9">Mediator complex subunit 6</fullName>
    </alternativeName>
</protein>
<evidence type="ECO:0000256" key="4">
    <source>
        <dbReference type="ARBA" id="ARBA00023015"/>
    </source>
</evidence>
<evidence type="ECO:0000256" key="8">
    <source>
        <dbReference type="ARBA" id="ARBA00031259"/>
    </source>
</evidence>
<evidence type="ECO:0000256" key="10">
    <source>
        <dbReference type="SAM" id="MobiDB-lite"/>
    </source>
</evidence>
<name>A0ABP0FL05_CLALP</name>
<evidence type="ECO:0000256" key="9">
    <source>
        <dbReference type="PIRNR" id="PIRNR023869"/>
    </source>
</evidence>
<evidence type="ECO:0000256" key="2">
    <source>
        <dbReference type="ARBA" id="ARBA00007526"/>
    </source>
</evidence>
<evidence type="ECO:0000256" key="6">
    <source>
        <dbReference type="ARBA" id="ARBA00023163"/>
    </source>
</evidence>
<organism evidence="11 12">
    <name type="scientific">Clavelina lepadiformis</name>
    <name type="common">Light-bulb sea squirt</name>
    <name type="synonym">Ascidia lepadiformis</name>
    <dbReference type="NCBI Taxonomy" id="159417"/>
    <lineage>
        <taxon>Eukaryota</taxon>
        <taxon>Metazoa</taxon>
        <taxon>Chordata</taxon>
        <taxon>Tunicata</taxon>
        <taxon>Ascidiacea</taxon>
        <taxon>Aplousobranchia</taxon>
        <taxon>Clavelinidae</taxon>
        <taxon>Clavelina</taxon>
    </lineage>
</organism>
<reference evidence="11 12" key="1">
    <citation type="submission" date="2024-02" db="EMBL/GenBank/DDBJ databases">
        <authorList>
            <person name="Daric V."/>
            <person name="Darras S."/>
        </authorList>
    </citation>
    <scope>NUCLEOTIDE SEQUENCE [LARGE SCALE GENOMIC DNA]</scope>
</reference>
<comment type="subunit">
    <text evidence="9">Component of the Mediator complex.</text>
</comment>
<comment type="subcellular location">
    <subcellularLocation>
        <location evidence="1 9">Nucleus</location>
    </subcellularLocation>
</comment>
<feature type="compositionally biased region" description="Low complexity" evidence="10">
    <location>
        <begin position="223"/>
        <end position="233"/>
    </location>
</feature>
<evidence type="ECO:0000256" key="7">
    <source>
        <dbReference type="ARBA" id="ARBA00023242"/>
    </source>
</evidence>
<proteinExistence type="inferred from homology"/>
<sequence>MAIVPHDKVPNQLSISWFDSAWVPHLNKDNVLDYFAERSNPFYDRTCNNETIRMQRLGLEHLENLTGLEYVLLHHQEPILYVIRKQRRHSQKQVTTLADYYIIAGTVYQAPDVGSIVNSRLMTTLHHLESAFSEALSFSRYHPAKGYSWEFKEEQNKSKKQKKKEEPGSVFQCKRVDTLLSVLTTKFPPKFVQVHPGEQPVPITEAAPPKPEVKSEKVVVTTSTVRTAPATRPNPQNIQVKQEPKTQPEKRLKLM</sequence>
<comment type="similarity">
    <text evidence="2 9">Belongs to the Mediator complex subunit 6 family.</text>
</comment>
<evidence type="ECO:0000256" key="1">
    <source>
        <dbReference type="ARBA" id="ARBA00004123"/>
    </source>
</evidence>
<evidence type="ECO:0000313" key="12">
    <source>
        <dbReference type="Proteomes" id="UP001642483"/>
    </source>
</evidence>
<dbReference type="Pfam" id="PF04934">
    <property type="entry name" value="Med6"/>
    <property type="match status" value="1"/>
</dbReference>
<dbReference type="EMBL" id="CAWYQH010000068">
    <property type="protein sequence ID" value="CAK8680349.1"/>
    <property type="molecule type" value="Genomic_DNA"/>
</dbReference>
<comment type="function">
    <text evidence="9">Component of the Mediator complex, a coactivator involved in the regulated transcription of nearly all RNA polymerase II-dependent genes. Mediator functions as a bridge to convey information from gene-specific regulatory proteins to the basal RNA polymerase II transcription machinery. Mediator is recruited to promoters by direct interactions with regulatory proteins and serves as a scaffold for the assembly of a functional preinitiation complex with RNA polymerase II and the general transcription factors.</text>
</comment>
<comment type="caution">
    <text evidence="11">The sequence shown here is derived from an EMBL/GenBank/DDBJ whole genome shotgun (WGS) entry which is preliminary data.</text>
</comment>
<evidence type="ECO:0000256" key="3">
    <source>
        <dbReference type="ARBA" id="ARBA00020634"/>
    </source>
</evidence>
<accession>A0ABP0FL05</accession>
<keyword evidence="5 9" id="KW-0010">Activator</keyword>
<keyword evidence="7 9" id="KW-0539">Nucleus</keyword>
<keyword evidence="12" id="KW-1185">Reference proteome</keyword>